<evidence type="ECO:0000313" key="3">
    <source>
        <dbReference type="Proteomes" id="UP000800040"/>
    </source>
</evidence>
<dbReference type="EMBL" id="ML975246">
    <property type="protein sequence ID" value="KAF1839217.1"/>
    <property type="molecule type" value="Genomic_DNA"/>
</dbReference>
<reference evidence="2" key="1">
    <citation type="submission" date="2020-01" db="EMBL/GenBank/DDBJ databases">
        <authorList>
            <consortium name="DOE Joint Genome Institute"/>
            <person name="Haridas S."/>
            <person name="Albert R."/>
            <person name="Binder M."/>
            <person name="Bloem J."/>
            <person name="Labutti K."/>
            <person name="Salamov A."/>
            <person name="Andreopoulos B."/>
            <person name="Baker S.E."/>
            <person name="Barry K."/>
            <person name="Bills G."/>
            <person name="Bluhm B.H."/>
            <person name="Cannon C."/>
            <person name="Castanera R."/>
            <person name="Culley D.E."/>
            <person name="Daum C."/>
            <person name="Ezra D."/>
            <person name="Gonzalez J.B."/>
            <person name="Henrissat B."/>
            <person name="Kuo A."/>
            <person name="Liang C."/>
            <person name="Lipzen A."/>
            <person name="Lutzoni F."/>
            <person name="Magnuson J."/>
            <person name="Mondo S."/>
            <person name="Nolan M."/>
            <person name="Ohm R."/>
            <person name="Pangilinan J."/>
            <person name="Park H.-J."/>
            <person name="Ramirez L."/>
            <person name="Alfaro M."/>
            <person name="Sun H."/>
            <person name="Tritt A."/>
            <person name="Yoshinaga Y."/>
            <person name="Zwiers L.-H."/>
            <person name="Turgeon B.G."/>
            <person name="Goodwin S.B."/>
            <person name="Spatafora J.W."/>
            <person name="Crous P.W."/>
            <person name="Grigoriev I.V."/>
        </authorList>
    </citation>
    <scope>NUCLEOTIDE SEQUENCE</scope>
    <source>
        <strain evidence="2">P77</strain>
    </source>
</reference>
<feature type="region of interest" description="Disordered" evidence="1">
    <location>
        <begin position="50"/>
        <end position="88"/>
    </location>
</feature>
<name>A0A6A5KSL7_9PLEO</name>
<evidence type="ECO:0008006" key="4">
    <source>
        <dbReference type="Google" id="ProtNLM"/>
    </source>
</evidence>
<dbReference type="OrthoDB" id="424402at2759"/>
<keyword evidence="3" id="KW-1185">Reference proteome</keyword>
<accession>A0A6A5KSL7</accession>
<protein>
    <recommendedName>
        <fullName evidence="4">DNA/RNA-binding protein Alba-like domain-containing protein</fullName>
    </recommendedName>
</protein>
<evidence type="ECO:0000256" key="1">
    <source>
        <dbReference type="SAM" id="MobiDB-lite"/>
    </source>
</evidence>
<feature type="region of interest" description="Disordered" evidence="1">
    <location>
        <begin position="1"/>
        <end position="38"/>
    </location>
</feature>
<evidence type="ECO:0000313" key="2">
    <source>
        <dbReference type="EMBL" id="KAF1839217.1"/>
    </source>
</evidence>
<gene>
    <name evidence="2" type="ORF">BDW02DRAFT_231341</name>
</gene>
<proteinExistence type="predicted"/>
<sequence length="296" mass="32690">MAKPKRMSEMFAASSATDASTTMAMTTPPYSSEGPTLPIIDALDDARKLSEATKASKKRKAHEGCVDTTAKKPSHTTPPRTIHPSLYEPWTRLPPDLHKLLETKTRLRGAQNVIPVVFSKNQNVKSGITRLKTYLGADRGSASSIEIPDASKHEDLVIAVSAQGEGTAKLVSIVDMVQRLVAPSGKDKDDKTVETWWMYTQLSSVEAKRTVKTGNGHTEGIEERTGPNRGTEEEEAFEPTNLGEQNTQGTVPDKDAVQMRRVPVLTVWMTRKKIPEFRKAFGEQTFPVQKIPQEHD</sequence>
<organism evidence="2 3">
    <name type="scientific">Decorospora gaudefroyi</name>
    <dbReference type="NCBI Taxonomy" id="184978"/>
    <lineage>
        <taxon>Eukaryota</taxon>
        <taxon>Fungi</taxon>
        <taxon>Dikarya</taxon>
        <taxon>Ascomycota</taxon>
        <taxon>Pezizomycotina</taxon>
        <taxon>Dothideomycetes</taxon>
        <taxon>Pleosporomycetidae</taxon>
        <taxon>Pleosporales</taxon>
        <taxon>Pleosporineae</taxon>
        <taxon>Pleosporaceae</taxon>
        <taxon>Decorospora</taxon>
    </lineage>
</organism>
<dbReference type="AlphaFoldDB" id="A0A6A5KSL7"/>
<feature type="region of interest" description="Disordered" evidence="1">
    <location>
        <begin position="216"/>
        <end position="251"/>
    </location>
</feature>
<feature type="compositionally biased region" description="Low complexity" evidence="1">
    <location>
        <begin position="12"/>
        <end position="32"/>
    </location>
</feature>
<dbReference type="Proteomes" id="UP000800040">
    <property type="component" value="Unassembled WGS sequence"/>
</dbReference>